<protein>
    <recommendedName>
        <fullName evidence="15">Amiloride-sensitive sodium channel</fullName>
    </recommendedName>
</protein>
<evidence type="ECO:0000256" key="7">
    <source>
        <dbReference type="ARBA" id="ARBA00023065"/>
    </source>
</evidence>
<evidence type="ECO:0000256" key="12">
    <source>
        <dbReference type="SAM" id="Phobius"/>
    </source>
</evidence>
<sequence>MDSSTDVDPSKTTDHKEHRSLKTVLKDFLEYSTAHGFGRLAASKEIYWKTFWVVAIISIHITFWYHFFVILRDYMNKPIATKVSMERNKVLDFPVVTICNRNMLRQSKLTKKMKSDVEKIRNITSEHWKNYTHNRRNILQHDTDSELLHFMHDRLEALRHMVSDTKSKTLREMGHQFKDMVIDCVFAGEDCREEKKLKHQWRHLWIDPVGNCYMFNRVLPGDDSVPHKTFLTGDQYGLRLLINIEQSEYIYGISPYAGLKVVIGPQGQMPFPLSEGINVGPGLSTNIEVVMKQAKRLDPFKNNSCKRTESLEPTNIYHQYNMTYSKMACRMSCLSNMQKNRCKCSQFHYTDDPTTGYCKSLNASVSKLKNR</sequence>
<accession>A0A913WPH4</accession>
<evidence type="ECO:0000313" key="13">
    <source>
        <dbReference type="EnsemblMetazoa" id="XP_020892112.1"/>
    </source>
</evidence>
<dbReference type="OMA" id="ISIHITF"/>
<dbReference type="OrthoDB" id="6048945at2759"/>
<evidence type="ECO:0000256" key="11">
    <source>
        <dbReference type="RuleBase" id="RU000679"/>
    </source>
</evidence>
<dbReference type="Proteomes" id="UP000887567">
    <property type="component" value="Unplaced"/>
</dbReference>
<dbReference type="PRINTS" id="PR01078">
    <property type="entry name" value="AMINACHANNEL"/>
</dbReference>
<evidence type="ECO:0000256" key="8">
    <source>
        <dbReference type="ARBA" id="ARBA00023136"/>
    </source>
</evidence>
<dbReference type="Pfam" id="PF00858">
    <property type="entry name" value="ASC"/>
    <property type="match status" value="1"/>
</dbReference>
<dbReference type="AlphaFoldDB" id="A0A913WPH4"/>
<dbReference type="RefSeq" id="XP_020892112.1">
    <property type="nucleotide sequence ID" value="XM_021036453.1"/>
</dbReference>
<proteinExistence type="inferred from homology"/>
<keyword evidence="5 12" id="KW-1133">Transmembrane helix</keyword>
<keyword evidence="10 11" id="KW-0407">Ion channel</keyword>
<keyword evidence="7 11" id="KW-0406">Ion transport</keyword>
<evidence type="ECO:0000256" key="4">
    <source>
        <dbReference type="ARBA" id="ARBA00022692"/>
    </source>
</evidence>
<dbReference type="EnsemblMetazoa" id="XM_021036453.1">
    <property type="protein sequence ID" value="XP_020892112.1"/>
    <property type="gene ID" value="LOC110231426"/>
</dbReference>
<organism evidence="13 14">
    <name type="scientific">Exaiptasia diaphana</name>
    <name type="common">Tropical sea anemone</name>
    <name type="synonym">Aiptasia pulchella</name>
    <dbReference type="NCBI Taxonomy" id="2652724"/>
    <lineage>
        <taxon>Eukaryota</taxon>
        <taxon>Metazoa</taxon>
        <taxon>Cnidaria</taxon>
        <taxon>Anthozoa</taxon>
        <taxon>Hexacorallia</taxon>
        <taxon>Actiniaria</taxon>
        <taxon>Aiptasiidae</taxon>
        <taxon>Exaiptasia</taxon>
    </lineage>
</organism>
<keyword evidence="8 12" id="KW-0472">Membrane</keyword>
<evidence type="ECO:0000256" key="2">
    <source>
        <dbReference type="ARBA" id="ARBA00022448"/>
    </source>
</evidence>
<feature type="transmembrane region" description="Helical" evidence="12">
    <location>
        <begin position="50"/>
        <end position="71"/>
    </location>
</feature>
<keyword evidence="14" id="KW-1185">Reference proteome</keyword>
<dbReference type="GO" id="GO:0015280">
    <property type="term" value="F:ligand-gated sodium channel activity"/>
    <property type="evidence" value="ECO:0007669"/>
    <property type="project" value="TreeGrafter"/>
</dbReference>
<evidence type="ECO:0000256" key="6">
    <source>
        <dbReference type="ARBA" id="ARBA00023053"/>
    </source>
</evidence>
<evidence type="ECO:0000313" key="14">
    <source>
        <dbReference type="Proteomes" id="UP000887567"/>
    </source>
</evidence>
<dbReference type="KEGG" id="epa:110231426"/>
<evidence type="ECO:0000256" key="1">
    <source>
        <dbReference type="ARBA" id="ARBA00004141"/>
    </source>
</evidence>
<keyword evidence="4 11" id="KW-0812">Transmembrane</keyword>
<keyword evidence="6" id="KW-0915">Sodium</keyword>
<dbReference type="Gene3D" id="2.60.470.10">
    <property type="entry name" value="Acid-sensing ion channels like domains"/>
    <property type="match status" value="1"/>
</dbReference>
<dbReference type="PANTHER" id="PTHR11690:SF248">
    <property type="entry name" value="PICKPOCKET 17, ISOFORM A"/>
    <property type="match status" value="1"/>
</dbReference>
<evidence type="ECO:0008006" key="15">
    <source>
        <dbReference type="Google" id="ProtNLM"/>
    </source>
</evidence>
<evidence type="ECO:0000256" key="9">
    <source>
        <dbReference type="ARBA" id="ARBA00023201"/>
    </source>
</evidence>
<keyword evidence="2 11" id="KW-0813">Transport</keyword>
<keyword evidence="9 11" id="KW-0739">Sodium transport</keyword>
<reference evidence="13" key="1">
    <citation type="submission" date="2022-11" db="UniProtKB">
        <authorList>
            <consortium name="EnsemblMetazoa"/>
        </authorList>
    </citation>
    <scope>IDENTIFICATION</scope>
</reference>
<comment type="similarity">
    <text evidence="11">Belongs to the amiloride-sensitive sodium channel (TC 1.A.6) family.</text>
</comment>
<name>A0A913WPH4_EXADI</name>
<dbReference type="InterPro" id="IPR001873">
    <property type="entry name" value="ENaC"/>
</dbReference>
<evidence type="ECO:0000256" key="5">
    <source>
        <dbReference type="ARBA" id="ARBA00022989"/>
    </source>
</evidence>
<comment type="subcellular location">
    <subcellularLocation>
        <location evidence="1">Membrane</location>
        <topology evidence="1">Multi-pass membrane protein</topology>
    </subcellularLocation>
</comment>
<dbReference type="PANTHER" id="PTHR11690">
    <property type="entry name" value="AMILORIDE-SENSITIVE SODIUM CHANNEL-RELATED"/>
    <property type="match status" value="1"/>
</dbReference>
<dbReference type="GeneID" id="110231426"/>
<evidence type="ECO:0000256" key="10">
    <source>
        <dbReference type="ARBA" id="ARBA00023303"/>
    </source>
</evidence>
<dbReference type="GO" id="GO:0005886">
    <property type="term" value="C:plasma membrane"/>
    <property type="evidence" value="ECO:0007669"/>
    <property type="project" value="TreeGrafter"/>
</dbReference>
<evidence type="ECO:0000256" key="3">
    <source>
        <dbReference type="ARBA" id="ARBA00022461"/>
    </source>
</evidence>
<keyword evidence="3 11" id="KW-0894">Sodium channel</keyword>